<feature type="region of interest" description="Disordered" evidence="1">
    <location>
        <begin position="165"/>
        <end position="190"/>
    </location>
</feature>
<protein>
    <submittedName>
        <fullName evidence="2">Unannotated protein</fullName>
    </submittedName>
</protein>
<reference evidence="2" key="1">
    <citation type="submission" date="2020-05" db="EMBL/GenBank/DDBJ databases">
        <authorList>
            <person name="Chiriac C."/>
            <person name="Salcher M."/>
            <person name="Ghai R."/>
            <person name="Kavagutti S V."/>
        </authorList>
    </citation>
    <scope>NUCLEOTIDE SEQUENCE</scope>
</reference>
<evidence type="ECO:0000313" key="2">
    <source>
        <dbReference type="EMBL" id="CAB4552538.1"/>
    </source>
</evidence>
<sequence length="190" mass="20637">MSVRDAILGVLTLGPTYGHQILFELETRLPHRASINPGQVYSTIARLAASSHIRPAGIAPDKLPRYELTAIGRDAAQKWLAGEDVPVVRSWDDLMDVVLLSCSLPGSDPSRLFERLRSHDRVETDAGEISKVGVAQTLTKRAEEIHHAAVSSWLTDVEASIHSGGFPAHGLRENRPGRGRRPSAGARPSD</sequence>
<dbReference type="EMBL" id="CAEZTD010000006">
    <property type="protein sequence ID" value="CAB4552538.1"/>
    <property type="molecule type" value="Genomic_DNA"/>
</dbReference>
<dbReference type="AlphaFoldDB" id="A0A6J6CRU0"/>
<dbReference type="InterPro" id="IPR036388">
    <property type="entry name" value="WH-like_DNA-bd_sf"/>
</dbReference>
<gene>
    <name evidence="2" type="ORF">UFOPK1591_00145</name>
</gene>
<dbReference type="SUPFAM" id="SSF46785">
    <property type="entry name" value="Winged helix' DNA-binding domain"/>
    <property type="match status" value="1"/>
</dbReference>
<accession>A0A6J6CRU0</accession>
<dbReference type="InterPro" id="IPR036390">
    <property type="entry name" value="WH_DNA-bd_sf"/>
</dbReference>
<dbReference type="Gene3D" id="1.10.10.10">
    <property type="entry name" value="Winged helix-like DNA-binding domain superfamily/Winged helix DNA-binding domain"/>
    <property type="match status" value="1"/>
</dbReference>
<organism evidence="2">
    <name type="scientific">freshwater metagenome</name>
    <dbReference type="NCBI Taxonomy" id="449393"/>
    <lineage>
        <taxon>unclassified sequences</taxon>
        <taxon>metagenomes</taxon>
        <taxon>ecological metagenomes</taxon>
    </lineage>
</organism>
<name>A0A6J6CRU0_9ZZZZ</name>
<evidence type="ECO:0000256" key="1">
    <source>
        <dbReference type="SAM" id="MobiDB-lite"/>
    </source>
</evidence>
<proteinExistence type="predicted"/>